<dbReference type="Proteomes" id="UP001189429">
    <property type="component" value="Unassembled WGS sequence"/>
</dbReference>
<evidence type="ECO:0000256" key="1">
    <source>
        <dbReference type="SAM" id="MobiDB-lite"/>
    </source>
</evidence>
<gene>
    <name evidence="2" type="ORF">PCOR1329_LOCUS80880</name>
</gene>
<organism evidence="2 3">
    <name type="scientific">Prorocentrum cordatum</name>
    <dbReference type="NCBI Taxonomy" id="2364126"/>
    <lineage>
        <taxon>Eukaryota</taxon>
        <taxon>Sar</taxon>
        <taxon>Alveolata</taxon>
        <taxon>Dinophyceae</taxon>
        <taxon>Prorocentrales</taxon>
        <taxon>Prorocentraceae</taxon>
        <taxon>Prorocentrum</taxon>
    </lineage>
</organism>
<comment type="caution">
    <text evidence="2">The sequence shown here is derived from an EMBL/GenBank/DDBJ whole genome shotgun (WGS) entry which is preliminary data.</text>
</comment>
<reference evidence="2" key="1">
    <citation type="submission" date="2023-10" db="EMBL/GenBank/DDBJ databases">
        <authorList>
            <person name="Chen Y."/>
            <person name="Shah S."/>
            <person name="Dougan E. K."/>
            <person name="Thang M."/>
            <person name="Chan C."/>
        </authorList>
    </citation>
    <scope>NUCLEOTIDE SEQUENCE [LARGE SCALE GENOMIC DNA]</scope>
</reference>
<proteinExistence type="predicted"/>
<sequence>TNKFVTPEDIATLVTHFGPPPPGHKLVCCPSVLSWNGAKGLWVGIWPEEQETPQLQVFESLEPREVPLRDTVATRMPTGSSMPVASGGDGVDTDGEDPAAGADEIPDSEMASFAQFLSSCEPNQELSSWIMLDADSASDDDEVVIDEKGKSDDEALLALAAAAPHVPPKKRELKASVRERKSAAKGEGTAECKKKGKGKAASKGKGKNIPSRKASTKTTPKKATDPALPRNGEHSSLGTLYVTYATACSYICYKDASRKPRLVVQIGSSMSSNHATLIAQCLKYMCTQGCSKEQVVAYRNKLIKK</sequence>
<feature type="non-terminal residue" evidence="2">
    <location>
        <position position="1"/>
    </location>
</feature>
<feature type="compositionally biased region" description="Basic residues" evidence="1">
    <location>
        <begin position="194"/>
        <end position="206"/>
    </location>
</feature>
<name>A0ABN9XY25_9DINO</name>
<feature type="region of interest" description="Disordered" evidence="1">
    <location>
        <begin position="74"/>
        <end position="102"/>
    </location>
</feature>
<feature type="compositionally biased region" description="Basic and acidic residues" evidence="1">
    <location>
        <begin position="169"/>
        <end position="193"/>
    </location>
</feature>
<protein>
    <submittedName>
        <fullName evidence="2">Uncharacterized protein</fullName>
    </submittedName>
</protein>
<dbReference type="EMBL" id="CAUYUJ010021503">
    <property type="protein sequence ID" value="CAK0905024.1"/>
    <property type="molecule type" value="Genomic_DNA"/>
</dbReference>
<keyword evidence="3" id="KW-1185">Reference proteome</keyword>
<feature type="region of interest" description="Disordered" evidence="1">
    <location>
        <begin position="162"/>
        <end position="232"/>
    </location>
</feature>
<evidence type="ECO:0000313" key="2">
    <source>
        <dbReference type="EMBL" id="CAK0905024.1"/>
    </source>
</evidence>
<evidence type="ECO:0000313" key="3">
    <source>
        <dbReference type="Proteomes" id="UP001189429"/>
    </source>
</evidence>
<accession>A0ABN9XY25</accession>